<dbReference type="GO" id="GO:0003955">
    <property type="term" value="F:NAD(P)H dehydrogenase (quinone) activity"/>
    <property type="evidence" value="ECO:0007669"/>
    <property type="project" value="TreeGrafter"/>
</dbReference>
<protein>
    <submittedName>
        <fullName evidence="7">NAD(P)/FAD-dependent oxidoreductase</fullName>
    </submittedName>
</protein>
<dbReference type="SUPFAM" id="SSF51905">
    <property type="entry name" value="FAD/NAD(P)-binding domain"/>
    <property type="match status" value="2"/>
</dbReference>
<dbReference type="GO" id="GO:0019646">
    <property type="term" value="P:aerobic electron transport chain"/>
    <property type="evidence" value="ECO:0007669"/>
    <property type="project" value="TreeGrafter"/>
</dbReference>
<dbReference type="Pfam" id="PF07992">
    <property type="entry name" value="Pyr_redox_2"/>
    <property type="match status" value="1"/>
</dbReference>
<feature type="domain" description="FAD/NAD(P)-binding" evidence="6">
    <location>
        <begin position="2"/>
        <end position="319"/>
    </location>
</feature>
<comment type="caution">
    <text evidence="7">The sequence shown here is derived from an EMBL/GenBank/DDBJ whole genome shotgun (WGS) entry which is preliminary data.</text>
</comment>
<comment type="similarity">
    <text evidence="2">Belongs to the NADH dehydrogenase family.</text>
</comment>
<dbReference type="PRINTS" id="PR00368">
    <property type="entry name" value="FADPNR"/>
</dbReference>
<dbReference type="AlphaFoldDB" id="A0A9D2JHD3"/>
<evidence type="ECO:0000256" key="5">
    <source>
        <dbReference type="ARBA" id="ARBA00023002"/>
    </source>
</evidence>
<dbReference type="InterPro" id="IPR036188">
    <property type="entry name" value="FAD/NAD-bd_sf"/>
</dbReference>
<evidence type="ECO:0000313" key="7">
    <source>
        <dbReference type="EMBL" id="HIZ52469.1"/>
    </source>
</evidence>
<proteinExistence type="inferred from homology"/>
<dbReference type="Proteomes" id="UP000824063">
    <property type="component" value="Unassembled WGS sequence"/>
</dbReference>
<dbReference type="Gene3D" id="3.50.50.100">
    <property type="match status" value="1"/>
</dbReference>
<reference evidence="7" key="1">
    <citation type="journal article" date="2021" name="PeerJ">
        <title>Extensive microbial diversity within the chicken gut microbiome revealed by metagenomics and culture.</title>
        <authorList>
            <person name="Gilroy R."/>
            <person name="Ravi A."/>
            <person name="Getino M."/>
            <person name="Pursley I."/>
            <person name="Horton D.L."/>
            <person name="Alikhan N.F."/>
            <person name="Baker D."/>
            <person name="Gharbi K."/>
            <person name="Hall N."/>
            <person name="Watson M."/>
            <person name="Adriaenssens E.M."/>
            <person name="Foster-Nyarko E."/>
            <person name="Jarju S."/>
            <person name="Secka A."/>
            <person name="Antonio M."/>
            <person name="Oren A."/>
            <person name="Chaudhuri R.R."/>
            <person name="La Ragione R."/>
            <person name="Hildebrand F."/>
            <person name="Pallen M.J."/>
        </authorList>
    </citation>
    <scope>NUCLEOTIDE SEQUENCE</scope>
    <source>
        <strain evidence="7">CHK172-16539</strain>
    </source>
</reference>
<keyword evidence="4" id="KW-0274">FAD</keyword>
<evidence type="ECO:0000256" key="3">
    <source>
        <dbReference type="ARBA" id="ARBA00022630"/>
    </source>
</evidence>
<evidence type="ECO:0000256" key="1">
    <source>
        <dbReference type="ARBA" id="ARBA00001974"/>
    </source>
</evidence>
<dbReference type="EMBL" id="DXBN01000020">
    <property type="protein sequence ID" value="HIZ52469.1"/>
    <property type="molecule type" value="Genomic_DNA"/>
</dbReference>
<keyword evidence="5" id="KW-0560">Oxidoreductase</keyword>
<evidence type="ECO:0000256" key="4">
    <source>
        <dbReference type="ARBA" id="ARBA00022827"/>
    </source>
</evidence>
<comment type="cofactor">
    <cofactor evidence="1">
        <name>FAD</name>
        <dbReference type="ChEBI" id="CHEBI:57692"/>
    </cofactor>
</comment>
<evidence type="ECO:0000313" key="8">
    <source>
        <dbReference type="Proteomes" id="UP000824063"/>
    </source>
</evidence>
<dbReference type="InterPro" id="IPR051169">
    <property type="entry name" value="NADH-Q_oxidoreductase"/>
</dbReference>
<accession>A0A9D2JHD3</accession>
<evidence type="ECO:0000259" key="6">
    <source>
        <dbReference type="Pfam" id="PF07992"/>
    </source>
</evidence>
<reference evidence="7" key="2">
    <citation type="submission" date="2021-04" db="EMBL/GenBank/DDBJ databases">
        <authorList>
            <person name="Gilroy R."/>
        </authorList>
    </citation>
    <scope>NUCLEOTIDE SEQUENCE</scope>
    <source>
        <strain evidence="7">CHK172-16539</strain>
    </source>
</reference>
<gene>
    <name evidence="7" type="ORF">IAA20_00805</name>
</gene>
<dbReference type="PANTHER" id="PTHR42913:SF3">
    <property type="entry name" value="64 KDA MITOCHONDRIAL NADH DEHYDROGENASE (EUROFUNG)"/>
    <property type="match status" value="1"/>
</dbReference>
<dbReference type="InterPro" id="IPR023753">
    <property type="entry name" value="FAD/NAD-binding_dom"/>
</dbReference>
<organism evidence="7 8">
    <name type="scientific">Candidatus Enterococcus avicola</name>
    <dbReference type="NCBI Taxonomy" id="2838561"/>
    <lineage>
        <taxon>Bacteria</taxon>
        <taxon>Bacillati</taxon>
        <taxon>Bacillota</taxon>
        <taxon>Bacilli</taxon>
        <taxon>Lactobacillales</taxon>
        <taxon>Enterococcaceae</taxon>
        <taxon>Enterococcus</taxon>
    </lineage>
</organism>
<name>A0A9D2JHD3_9ENTE</name>
<keyword evidence="3" id="KW-0285">Flavoprotein</keyword>
<dbReference type="PANTHER" id="PTHR42913">
    <property type="entry name" value="APOPTOSIS-INDUCING FACTOR 1"/>
    <property type="match status" value="1"/>
</dbReference>
<sequence length="399" mass="44018">MKKVMILGAGYAGLRALRELQKKTKGFEVTIVDRNSYHFESTDLHEVAAGTQPWEKITYEISDVVNPSITTFIQDEVIEIDAKNQEVHLKDSGVHQYDYLVVSLGFRSETFGIPGAEEFALEMIDIDSARKVHENILAAMDKYKETQDRKYLNIAVCGAGFTGIELVGSLVENKKEFANRAGVKKSDVTIYCVEAAPSILPMFNDELRKYCLDNLAKWDVELMTGKAIKGLKQDTVVYADGEVEKELAAGTIIWTTGVSGSEIIGKSGFEERRGRVMVKPNLTDPMYDNVYLIGDVSAVMDPETNRPYPTTAQIALKMGAHAGRNILAQIAGQPTTDFKFESLGSVASIGNTHAFGLVGKINVKGYPASFVKKMIMNKSLLDTGGVKEVMAKGRFDLYR</sequence>
<evidence type="ECO:0000256" key="2">
    <source>
        <dbReference type="ARBA" id="ARBA00005272"/>
    </source>
</evidence>